<sequence length="367" mass="40556">MTEELDTVYIRHRINCIAEAIEDMYQDDLIAVHYSNTPITTDPDECAGRYEETGTENYRKLGNKIEDLKDWAESGALVGADYGSGSLNLKGGMKIGTVRQPDDSSQAHLLLIGCRGSECVGHLEVPVGTSESEVLTRAEESSSPLYELFQNIDDIDDGYVYTGLQLVDSRWVWYRDYPVLSAKLPRGALGTWDNGNMKYLRAAYNGATTLTGILGNQASAEEKACFLAPGQLETVCLEYLRQEYTHFLQLYSIGENLPPGSELRDIDILGRSHPGEISIVAQVTHETDADELNDKLTKLEGYARSTTNARLLFFGPRAGCESHDVVIPESVEYISNGEVFTKLEQLKPALLDAMLTSPPEEEGESPL</sequence>
<protein>
    <submittedName>
        <fullName evidence="1">Uncharacterized protein</fullName>
    </submittedName>
</protein>
<proteinExistence type="predicted"/>
<dbReference type="AlphaFoldDB" id="U2FEF2"/>
<name>U2FEF2_9EURY</name>
<dbReference type="RefSeq" id="WP_008524470.1">
    <property type="nucleotide sequence ID" value="NC_021921.1"/>
</dbReference>
<dbReference type="OrthoDB" id="350105at2157"/>
<comment type="caution">
    <text evidence="1">The sequence shown here is derived from an EMBL/GenBank/DDBJ whole genome shotgun (WGS) entry which is preliminary data.</text>
</comment>
<gene>
    <name evidence="1" type="ORF">HLRTI_001224</name>
</gene>
<reference evidence="1 2" key="1">
    <citation type="journal article" date="2011" name="J. Bacteriol.">
        <title>Genome sequence of Halorhabdus tiamatea, the first archaeon isolated from a deep-sea anoxic brine lake.</title>
        <authorList>
            <person name="Antunes A."/>
            <person name="Alam I."/>
            <person name="Bajic V.B."/>
            <person name="Stingl U."/>
        </authorList>
    </citation>
    <scope>NUCLEOTIDE SEQUENCE [LARGE SCALE GENOMIC DNA]</scope>
    <source>
        <strain evidence="1 2">SARL4B</strain>
    </source>
</reference>
<organism evidence="1 2">
    <name type="scientific">Halorhabdus tiamatea SARL4B</name>
    <dbReference type="NCBI Taxonomy" id="1033806"/>
    <lineage>
        <taxon>Archaea</taxon>
        <taxon>Methanobacteriati</taxon>
        <taxon>Methanobacteriota</taxon>
        <taxon>Stenosarchaea group</taxon>
        <taxon>Halobacteria</taxon>
        <taxon>Halobacteriales</taxon>
        <taxon>Haloarculaceae</taxon>
        <taxon>Halorhabdus</taxon>
    </lineage>
</organism>
<accession>U2FEF2</accession>
<reference evidence="1 2" key="2">
    <citation type="journal article" date="2013" name="PLoS ONE">
        <title>INDIGO - INtegrated Data Warehouse of MIcrobial GenOmes with Examples from the Red Sea Extremophiles.</title>
        <authorList>
            <person name="Alam I."/>
            <person name="Antunes A."/>
            <person name="Kamau A.A."/>
            <person name="Ba Alawi W."/>
            <person name="Kalkatawi M."/>
            <person name="Stingl U."/>
            <person name="Bajic V.B."/>
        </authorList>
    </citation>
    <scope>NUCLEOTIDE SEQUENCE [LARGE SCALE GENOMIC DNA]</scope>
    <source>
        <strain evidence="1 2">SARL4B</strain>
    </source>
</reference>
<dbReference type="Proteomes" id="UP000003861">
    <property type="component" value="Unassembled WGS sequence"/>
</dbReference>
<dbReference type="GeneID" id="23799697"/>
<dbReference type="EMBL" id="AFNT02000011">
    <property type="protein sequence ID" value="ERJ06669.1"/>
    <property type="molecule type" value="Genomic_DNA"/>
</dbReference>
<evidence type="ECO:0000313" key="2">
    <source>
        <dbReference type="Proteomes" id="UP000003861"/>
    </source>
</evidence>
<evidence type="ECO:0000313" key="1">
    <source>
        <dbReference type="EMBL" id="ERJ06669.1"/>
    </source>
</evidence>